<dbReference type="PROSITE" id="PS50109">
    <property type="entry name" value="HIS_KIN"/>
    <property type="match status" value="1"/>
</dbReference>
<dbReference type="InterPro" id="IPR005467">
    <property type="entry name" value="His_kinase_dom"/>
</dbReference>
<accession>A0A2H9T145</accession>
<evidence type="ECO:0000259" key="5">
    <source>
        <dbReference type="PROSITE" id="PS50109"/>
    </source>
</evidence>
<proteinExistence type="predicted"/>
<dbReference type="PANTHER" id="PTHR43047">
    <property type="entry name" value="TWO-COMPONENT HISTIDINE PROTEIN KINASE"/>
    <property type="match status" value="1"/>
</dbReference>
<keyword evidence="4" id="KW-0418">Kinase</keyword>
<dbReference type="EMBL" id="PFEN01000039">
    <property type="protein sequence ID" value="PJE69442.1"/>
    <property type="molecule type" value="Genomic_DNA"/>
</dbReference>
<dbReference type="InterPro" id="IPR003594">
    <property type="entry name" value="HATPase_dom"/>
</dbReference>
<comment type="caution">
    <text evidence="6">The sequence shown here is derived from an EMBL/GenBank/DDBJ whole genome shotgun (WGS) entry which is preliminary data.</text>
</comment>
<organism evidence="6 7">
    <name type="scientific">Candidatus Staskawiczbacteria bacterium CG10_big_fil_rev_8_21_14_0_10_38_10</name>
    <dbReference type="NCBI Taxonomy" id="1974891"/>
    <lineage>
        <taxon>Bacteria</taxon>
        <taxon>Candidatus Staskawicziibacteriota</taxon>
    </lineage>
</organism>
<feature type="domain" description="Histidine kinase" evidence="5">
    <location>
        <begin position="1"/>
        <end position="39"/>
    </location>
</feature>
<evidence type="ECO:0000256" key="2">
    <source>
        <dbReference type="ARBA" id="ARBA00012438"/>
    </source>
</evidence>
<dbReference type="AlphaFoldDB" id="A0A2H9T145"/>
<dbReference type="Pfam" id="PF02518">
    <property type="entry name" value="HATPase_c"/>
    <property type="match status" value="1"/>
</dbReference>
<dbReference type="SUPFAM" id="SSF55874">
    <property type="entry name" value="ATPase domain of HSP90 chaperone/DNA topoisomerase II/histidine kinase"/>
    <property type="match status" value="1"/>
</dbReference>
<name>A0A2H9T145_9BACT</name>
<evidence type="ECO:0000256" key="4">
    <source>
        <dbReference type="ARBA" id="ARBA00022777"/>
    </source>
</evidence>
<dbReference type="GO" id="GO:0004673">
    <property type="term" value="F:protein histidine kinase activity"/>
    <property type="evidence" value="ECO:0007669"/>
    <property type="project" value="UniProtKB-EC"/>
</dbReference>
<dbReference type="InterPro" id="IPR036890">
    <property type="entry name" value="HATPase_C_sf"/>
</dbReference>
<dbReference type="Gene3D" id="3.30.565.10">
    <property type="entry name" value="Histidine kinase-like ATPase, C-terminal domain"/>
    <property type="match status" value="1"/>
</dbReference>
<evidence type="ECO:0000313" key="7">
    <source>
        <dbReference type="Proteomes" id="UP000236946"/>
    </source>
</evidence>
<protein>
    <recommendedName>
        <fullName evidence="2">histidine kinase</fullName>
        <ecNumber evidence="2">2.7.13.3</ecNumber>
    </recommendedName>
</protein>
<feature type="non-terminal residue" evidence="6">
    <location>
        <position position="1"/>
    </location>
</feature>
<dbReference type="Proteomes" id="UP000236946">
    <property type="component" value="Unassembled WGS sequence"/>
</dbReference>
<keyword evidence="3" id="KW-0808">Transferase</keyword>
<gene>
    <name evidence="6" type="ORF">COU98_02115</name>
</gene>
<sequence length="39" mass="4285">GIGLGLYIVKSIIEKLGGTIWFKSQEGVGSTFWFTLPIK</sequence>
<comment type="catalytic activity">
    <reaction evidence="1">
        <text>ATP + protein L-histidine = ADP + protein N-phospho-L-histidine.</text>
        <dbReference type="EC" id="2.7.13.3"/>
    </reaction>
</comment>
<dbReference type="EC" id="2.7.13.3" evidence="2"/>
<evidence type="ECO:0000256" key="3">
    <source>
        <dbReference type="ARBA" id="ARBA00022679"/>
    </source>
</evidence>
<reference evidence="7" key="1">
    <citation type="submission" date="2017-09" db="EMBL/GenBank/DDBJ databases">
        <title>Depth-based differentiation of microbial function through sediment-hosted aquifers and enrichment of novel symbionts in the deep terrestrial subsurface.</title>
        <authorList>
            <person name="Probst A.J."/>
            <person name="Ladd B."/>
            <person name="Jarett J.K."/>
            <person name="Geller-Mcgrath D.E."/>
            <person name="Sieber C.M.K."/>
            <person name="Emerson J.B."/>
            <person name="Anantharaman K."/>
            <person name="Thomas B.C."/>
            <person name="Malmstrom R."/>
            <person name="Stieglmeier M."/>
            <person name="Klingl A."/>
            <person name="Woyke T."/>
            <person name="Ryan C.M."/>
            <person name="Banfield J.F."/>
        </authorList>
    </citation>
    <scope>NUCLEOTIDE SEQUENCE [LARGE SCALE GENOMIC DNA]</scope>
</reference>
<evidence type="ECO:0000313" key="6">
    <source>
        <dbReference type="EMBL" id="PJE69442.1"/>
    </source>
</evidence>
<evidence type="ECO:0000256" key="1">
    <source>
        <dbReference type="ARBA" id="ARBA00000085"/>
    </source>
</evidence>